<name>A0A1G2CXY9_9BACT</name>
<dbReference type="EMBL" id="MHLI01000004">
    <property type="protein sequence ID" value="OGZ06236.1"/>
    <property type="molecule type" value="Genomic_DNA"/>
</dbReference>
<evidence type="ECO:0000256" key="1">
    <source>
        <dbReference type="ARBA" id="ARBA00022500"/>
    </source>
</evidence>
<proteinExistence type="predicted"/>
<dbReference type="Pfam" id="PF04509">
    <property type="entry name" value="CheC"/>
    <property type="match status" value="1"/>
</dbReference>
<keyword evidence="2" id="KW-0378">Hydrolase</keyword>
<reference evidence="4 5" key="1">
    <citation type="journal article" date="2016" name="Nat. Commun.">
        <title>Thousands of microbial genomes shed light on interconnected biogeochemical processes in an aquifer system.</title>
        <authorList>
            <person name="Anantharaman K."/>
            <person name="Brown C.T."/>
            <person name="Hug L.A."/>
            <person name="Sharon I."/>
            <person name="Castelle C.J."/>
            <person name="Probst A.J."/>
            <person name="Thomas B.C."/>
            <person name="Singh A."/>
            <person name="Wilkins M.J."/>
            <person name="Karaoz U."/>
            <person name="Brodie E.L."/>
            <person name="Williams K.H."/>
            <person name="Hubbard S.S."/>
            <person name="Banfield J.F."/>
        </authorList>
    </citation>
    <scope>NUCLEOTIDE SEQUENCE [LARGE SCALE GENOMIC DNA]</scope>
</reference>
<evidence type="ECO:0000313" key="5">
    <source>
        <dbReference type="Proteomes" id="UP000177122"/>
    </source>
</evidence>
<evidence type="ECO:0000259" key="3">
    <source>
        <dbReference type="Pfam" id="PF04509"/>
    </source>
</evidence>
<evidence type="ECO:0000256" key="2">
    <source>
        <dbReference type="ARBA" id="ARBA00022801"/>
    </source>
</evidence>
<dbReference type="InterPro" id="IPR050992">
    <property type="entry name" value="CheZ_family_phosphatases"/>
</dbReference>
<evidence type="ECO:0000313" key="4">
    <source>
        <dbReference type="EMBL" id="OGZ06236.1"/>
    </source>
</evidence>
<dbReference type="InterPro" id="IPR007597">
    <property type="entry name" value="CheC"/>
</dbReference>
<dbReference type="PANTHER" id="PTHR43693:SF1">
    <property type="entry name" value="PROTEIN PHOSPHATASE CHEZ"/>
    <property type="match status" value="1"/>
</dbReference>
<dbReference type="GO" id="GO:0016787">
    <property type="term" value="F:hydrolase activity"/>
    <property type="evidence" value="ECO:0007669"/>
    <property type="project" value="UniProtKB-KW"/>
</dbReference>
<dbReference type="InterPro" id="IPR028976">
    <property type="entry name" value="CheC-like_sf"/>
</dbReference>
<dbReference type="CDD" id="cd17909">
    <property type="entry name" value="CheC_ClassI"/>
    <property type="match status" value="1"/>
</dbReference>
<sequence>MPSLFQLTENDNDQLRELVNIGVSHAGDTLSLMMGKHITVSIPGISVQSASTTLCLPQGDEDLTVSVLLRVYGLINGYVFLFFPRTAALRLLQVLSGKSISDVRALDRFDRSIFQELGNVITGGTLNGLSKFLHIEMLHSVPNVVVDMSGAIFNSLSASMVKQHEEFLSLDVSICIDSPSSSAVCVDSEASAARMYLFMGPDAVERILAITNAMIGKKNDL</sequence>
<accession>A0A1G2CXY9</accession>
<protein>
    <recommendedName>
        <fullName evidence="3">CheC-like protein domain-containing protein</fullName>
    </recommendedName>
</protein>
<organism evidence="4 5">
    <name type="scientific">Candidatus Lloydbacteria bacterium RIFCSPHIGHO2_01_FULL_49_22</name>
    <dbReference type="NCBI Taxonomy" id="1798658"/>
    <lineage>
        <taxon>Bacteria</taxon>
        <taxon>Candidatus Lloydiibacteriota</taxon>
    </lineage>
</organism>
<comment type="caution">
    <text evidence="4">The sequence shown here is derived from an EMBL/GenBank/DDBJ whole genome shotgun (WGS) entry which is preliminary data.</text>
</comment>
<dbReference type="SUPFAM" id="SSF103039">
    <property type="entry name" value="CheC-like"/>
    <property type="match status" value="1"/>
</dbReference>
<dbReference type="GO" id="GO:0006935">
    <property type="term" value="P:chemotaxis"/>
    <property type="evidence" value="ECO:0007669"/>
    <property type="project" value="UniProtKB-KW"/>
</dbReference>
<dbReference type="AlphaFoldDB" id="A0A1G2CXY9"/>
<dbReference type="PANTHER" id="PTHR43693">
    <property type="entry name" value="PROTEIN PHOSPHATASE CHEZ"/>
    <property type="match status" value="1"/>
</dbReference>
<dbReference type="Gene3D" id="3.40.1550.10">
    <property type="entry name" value="CheC-like"/>
    <property type="match status" value="1"/>
</dbReference>
<feature type="domain" description="CheC-like protein" evidence="3">
    <location>
        <begin position="111"/>
        <end position="145"/>
    </location>
</feature>
<dbReference type="Proteomes" id="UP000177122">
    <property type="component" value="Unassembled WGS sequence"/>
</dbReference>
<keyword evidence="1" id="KW-0145">Chemotaxis</keyword>
<gene>
    <name evidence="4" type="ORF">A2845_00310</name>
</gene>